<dbReference type="PANTHER" id="PTHR31650">
    <property type="entry name" value="O-ACYLTRANSFERASE (WSD1-LIKE) FAMILY PROTEIN"/>
    <property type="match status" value="1"/>
</dbReference>
<feature type="domain" description="O-acyltransferase WSD1-like N-terminal" evidence="10">
    <location>
        <begin position="100"/>
        <end position="293"/>
    </location>
</feature>
<evidence type="ECO:0000256" key="6">
    <source>
        <dbReference type="ARBA" id="ARBA00047604"/>
    </source>
</evidence>
<dbReference type="EMBL" id="JARAKH010000015">
    <property type="protein sequence ID" value="KAK8396727.1"/>
    <property type="molecule type" value="Genomic_DNA"/>
</dbReference>
<feature type="compositionally biased region" description="Pro residues" evidence="8">
    <location>
        <begin position="710"/>
        <end position="725"/>
    </location>
</feature>
<evidence type="ECO:0000256" key="2">
    <source>
        <dbReference type="ARBA" id="ARBA00005189"/>
    </source>
</evidence>
<evidence type="ECO:0000313" key="12">
    <source>
        <dbReference type="EMBL" id="KAK8396727.1"/>
    </source>
</evidence>
<keyword evidence="4" id="KW-0012">Acyltransferase</keyword>
<keyword evidence="9" id="KW-0812">Transmembrane</keyword>
<sequence>MHSVVKYRRASVLRGAGRRWAWGLRAWASTVHLARIVEDRLGLVKLAVTITCFLVFLFLLPGLLFLYTAIKCWRAAVGAWAVWAVKGVEEMAGVTVRGAMETPSRPGVHTLLLCLSGTPTLEHMRAKIMEDIVERRDASGRLLYPNLQRRLGKAGGYQAWLRHDNFDLNQHVTLAPMHYQGRLLTSRNIQEYVNEVVSQPLLKDLPPWHVTLIMTCDGGSGGEGETWVVARAHHLLASSLSLPDLLVEAYPDPWLEPASRGLSLLTAPAATARLKDAVVEGITKVAADVQSVVVLRGRRLLNTVLLPVISLMEEATQASLKMGPEIFPEGSSAVYFTIALLRRARARASLLWADVSQHLKQFSVQGAAFSCVLWTLRLWWRCVVLVLLLPFTLVRRCREVVLAARRVAASEECGLVVEAAVEVYWMLRAFVSLPRLVLESVIVRGDTPLLGWPKYHHERRLSRRSSGRLPQDGVTVAWSDPVPLSTVRGVRGATGATLGEVLLTASAGAVRDYLRVTGLPLPEEVSCTVPVYSQRWAEGHDAEVNSPGLVTLALPTGAADPSTALCLLRQAIKKIRNYPEQYLASVWLMRNVAYFLPASLLGAVFRALSSRYPVFMSNLAGPQEPVSLWGHDLVNVFHWRPPCDGAVLSVCVTSYRGEALLGLAADGRVVPSAASLPQAFVTHLNELAVDVGVRLERRSSHSWFRSVTPPHTPTHTPSPTPPPTPTLKNTPKFFLQRSQRRMMVGSASYGRRFSVY</sequence>
<evidence type="ECO:0000256" key="9">
    <source>
        <dbReference type="SAM" id="Phobius"/>
    </source>
</evidence>
<dbReference type="Pfam" id="PF06974">
    <property type="entry name" value="WS_DGAT_C"/>
    <property type="match status" value="1"/>
</dbReference>
<gene>
    <name evidence="12" type="ORF">O3P69_005011</name>
</gene>
<evidence type="ECO:0000256" key="5">
    <source>
        <dbReference type="ARBA" id="ARBA00024360"/>
    </source>
</evidence>
<dbReference type="PANTHER" id="PTHR31650:SF23">
    <property type="entry name" value="GH11223P"/>
    <property type="match status" value="1"/>
</dbReference>
<dbReference type="InterPro" id="IPR009721">
    <property type="entry name" value="O-acyltransferase_WSD1_C"/>
</dbReference>
<feature type="region of interest" description="Disordered" evidence="8">
    <location>
        <begin position="704"/>
        <end position="730"/>
    </location>
</feature>
<dbReference type="GO" id="GO:0004144">
    <property type="term" value="F:diacylglycerol O-acyltransferase activity"/>
    <property type="evidence" value="ECO:0007669"/>
    <property type="project" value="UniProtKB-EC"/>
</dbReference>
<evidence type="ECO:0000259" key="10">
    <source>
        <dbReference type="Pfam" id="PF03007"/>
    </source>
</evidence>
<accession>A0AAW0UDH9</accession>
<evidence type="ECO:0008006" key="14">
    <source>
        <dbReference type="Google" id="ProtNLM"/>
    </source>
</evidence>
<evidence type="ECO:0000256" key="1">
    <source>
        <dbReference type="ARBA" id="ARBA00004771"/>
    </source>
</evidence>
<dbReference type="InterPro" id="IPR004255">
    <property type="entry name" value="O-acyltransferase_WSD1_N"/>
</dbReference>
<keyword evidence="9" id="KW-0472">Membrane</keyword>
<dbReference type="InterPro" id="IPR045034">
    <property type="entry name" value="O-acyltransferase_WSD1-like"/>
</dbReference>
<comment type="pathway">
    <text evidence="1">Glycerolipid metabolism; triacylglycerol biosynthesis.</text>
</comment>
<keyword evidence="3" id="KW-0808">Transferase</keyword>
<comment type="catalytic activity">
    <reaction evidence="6">
        <text>a long chain fatty alcohol + a fatty acyl-CoA = a long-chain alcohol wax ester + CoA</text>
        <dbReference type="Rhea" id="RHEA:38443"/>
        <dbReference type="ChEBI" id="CHEBI:17135"/>
        <dbReference type="ChEBI" id="CHEBI:57287"/>
        <dbReference type="ChEBI" id="CHEBI:77636"/>
        <dbReference type="ChEBI" id="CHEBI:235323"/>
        <dbReference type="EC" id="2.3.1.75"/>
    </reaction>
</comment>
<dbReference type="Proteomes" id="UP001487740">
    <property type="component" value="Unassembled WGS sequence"/>
</dbReference>
<comment type="catalytic activity">
    <reaction evidence="7">
        <text>an acyl-CoA + a 1,2-diacyl-sn-glycerol = a triacyl-sn-glycerol + CoA</text>
        <dbReference type="Rhea" id="RHEA:10868"/>
        <dbReference type="ChEBI" id="CHEBI:17815"/>
        <dbReference type="ChEBI" id="CHEBI:57287"/>
        <dbReference type="ChEBI" id="CHEBI:58342"/>
        <dbReference type="ChEBI" id="CHEBI:64615"/>
        <dbReference type="EC" id="2.3.1.20"/>
    </reaction>
</comment>
<proteinExistence type="inferred from homology"/>
<keyword evidence="13" id="KW-1185">Reference proteome</keyword>
<evidence type="ECO:0000313" key="13">
    <source>
        <dbReference type="Proteomes" id="UP001487740"/>
    </source>
</evidence>
<protein>
    <recommendedName>
        <fullName evidence="14">Diacylglycerol O-acyltransferase</fullName>
    </recommendedName>
</protein>
<feature type="transmembrane region" description="Helical" evidence="9">
    <location>
        <begin position="43"/>
        <end position="67"/>
    </location>
</feature>
<evidence type="ECO:0000256" key="8">
    <source>
        <dbReference type="SAM" id="MobiDB-lite"/>
    </source>
</evidence>
<dbReference type="GO" id="GO:0005886">
    <property type="term" value="C:plasma membrane"/>
    <property type="evidence" value="ECO:0007669"/>
    <property type="project" value="TreeGrafter"/>
</dbReference>
<evidence type="ECO:0000256" key="3">
    <source>
        <dbReference type="ARBA" id="ARBA00022679"/>
    </source>
</evidence>
<organism evidence="12 13">
    <name type="scientific">Scylla paramamosain</name>
    <name type="common">Mud crab</name>
    <dbReference type="NCBI Taxonomy" id="85552"/>
    <lineage>
        <taxon>Eukaryota</taxon>
        <taxon>Metazoa</taxon>
        <taxon>Ecdysozoa</taxon>
        <taxon>Arthropoda</taxon>
        <taxon>Crustacea</taxon>
        <taxon>Multicrustacea</taxon>
        <taxon>Malacostraca</taxon>
        <taxon>Eumalacostraca</taxon>
        <taxon>Eucarida</taxon>
        <taxon>Decapoda</taxon>
        <taxon>Pleocyemata</taxon>
        <taxon>Brachyura</taxon>
        <taxon>Eubrachyura</taxon>
        <taxon>Portunoidea</taxon>
        <taxon>Portunidae</taxon>
        <taxon>Portuninae</taxon>
        <taxon>Scylla</taxon>
    </lineage>
</organism>
<evidence type="ECO:0000259" key="11">
    <source>
        <dbReference type="Pfam" id="PF06974"/>
    </source>
</evidence>
<feature type="domain" description="O-acyltransferase WSD1 C-terminal" evidence="11">
    <location>
        <begin position="545"/>
        <end position="687"/>
    </location>
</feature>
<evidence type="ECO:0000256" key="7">
    <source>
        <dbReference type="ARBA" id="ARBA00048109"/>
    </source>
</evidence>
<comment type="pathway">
    <text evidence="2">Lipid metabolism.</text>
</comment>
<comment type="similarity">
    <text evidence="5">In the N-terminal section; belongs to the long-chain O-acyltransferase family.</text>
</comment>
<dbReference type="Pfam" id="PF03007">
    <property type="entry name" value="WS_DGAT_cat"/>
    <property type="match status" value="1"/>
</dbReference>
<dbReference type="AlphaFoldDB" id="A0AAW0UDH9"/>
<dbReference type="GO" id="GO:0047196">
    <property type="term" value="F:long-chain-alcohol O-fatty-acyltransferase activity"/>
    <property type="evidence" value="ECO:0007669"/>
    <property type="project" value="UniProtKB-EC"/>
</dbReference>
<name>A0AAW0UDH9_SCYPA</name>
<keyword evidence="9" id="KW-1133">Transmembrane helix</keyword>
<dbReference type="GO" id="GO:0019432">
    <property type="term" value="P:triglyceride biosynthetic process"/>
    <property type="evidence" value="ECO:0007669"/>
    <property type="project" value="TreeGrafter"/>
</dbReference>
<evidence type="ECO:0000256" key="4">
    <source>
        <dbReference type="ARBA" id="ARBA00023315"/>
    </source>
</evidence>
<comment type="caution">
    <text evidence="12">The sequence shown here is derived from an EMBL/GenBank/DDBJ whole genome shotgun (WGS) entry which is preliminary data.</text>
</comment>
<reference evidence="12 13" key="1">
    <citation type="submission" date="2023-03" db="EMBL/GenBank/DDBJ databases">
        <title>High-quality genome of Scylla paramamosain provides insights in environmental adaptation.</title>
        <authorList>
            <person name="Zhang L."/>
        </authorList>
    </citation>
    <scope>NUCLEOTIDE SEQUENCE [LARGE SCALE GENOMIC DNA]</scope>
    <source>
        <strain evidence="12">LZ_2023a</strain>
        <tissue evidence="12">Muscle</tissue>
    </source>
</reference>